<sequence length="254" mass="27804">MKKMTLLAGKMGTLRSWTNATHSAMWGHYDASPEIKPLEPPLGYDKSNDGVDLSCGCNHVTSLDIEPLEPPLGCDKLNGGAVLSYRCSVDNTGTHKHRPIRDHGFSVDLPSSGNCGSDQDRGCNVALSRSGKYESYQDCGFDQDRGCRVDLSRNGNYGSYRDSCWWLTQPTLTILPSTHSTHTHFDAFAFGLVIPIPPPSWQPAPPHPTLLLSSCSLPGGNGKQGKCEDSIRLVLQLKEQFKLSVESILCVFPR</sequence>
<comment type="caution">
    <text evidence="1">The sequence shown here is derived from an EMBL/GenBank/DDBJ whole genome shotgun (WGS) entry which is preliminary data.</text>
</comment>
<keyword evidence="2" id="KW-1185">Reference proteome</keyword>
<accession>A0ABR2EHR6</accession>
<protein>
    <submittedName>
        <fullName evidence="1">Uncharacterized protein</fullName>
    </submittedName>
</protein>
<proteinExistence type="predicted"/>
<name>A0ABR2EHR6_9ROSI</name>
<dbReference type="EMBL" id="JBBPBM010000013">
    <property type="protein sequence ID" value="KAK8561532.1"/>
    <property type="molecule type" value="Genomic_DNA"/>
</dbReference>
<organism evidence="1 2">
    <name type="scientific">Hibiscus sabdariffa</name>
    <name type="common">roselle</name>
    <dbReference type="NCBI Taxonomy" id="183260"/>
    <lineage>
        <taxon>Eukaryota</taxon>
        <taxon>Viridiplantae</taxon>
        <taxon>Streptophyta</taxon>
        <taxon>Embryophyta</taxon>
        <taxon>Tracheophyta</taxon>
        <taxon>Spermatophyta</taxon>
        <taxon>Magnoliopsida</taxon>
        <taxon>eudicotyledons</taxon>
        <taxon>Gunneridae</taxon>
        <taxon>Pentapetalae</taxon>
        <taxon>rosids</taxon>
        <taxon>malvids</taxon>
        <taxon>Malvales</taxon>
        <taxon>Malvaceae</taxon>
        <taxon>Malvoideae</taxon>
        <taxon>Hibiscus</taxon>
    </lineage>
</organism>
<evidence type="ECO:0000313" key="1">
    <source>
        <dbReference type="EMBL" id="KAK8561532.1"/>
    </source>
</evidence>
<dbReference type="Proteomes" id="UP001472677">
    <property type="component" value="Unassembled WGS sequence"/>
</dbReference>
<evidence type="ECO:0000313" key="2">
    <source>
        <dbReference type="Proteomes" id="UP001472677"/>
    </source>
</evidence>
<gene>
    <name evidence="1" type="ORF">V6N12_048598</name>
</gene>
<reference evidence="1 2" key="1">
    <citation type="journal article" date="2024" name="G3 (Bethesda)">
        <title>Genome assembly of Hibiscus sabdariffa L. provides insights into metabolisms of medicinal natural products.</title>
        <authorList>
            <person name="Kim T."/>
        </authorList>
    </citation>
    <scope>NUCLEOTIDE SEQUENCE [LARGE SCALE GENOMIC DNA]</scope>
    <source>
        <strain evidence="1">TK-2024</strain>
        <tissue evidence="1">Old leaves</tissue>
    </source>
</reference>